<organism evidence="1 2">
    <name type="scientific">Dendrobium nobile</name>
    <name type="common">Orchid</name>
    <dbReference type="NCBI Taxonomy" id="94219"/>
    <lineage>
        <taxon>Eukaryota</taxon>
        <taxon>Viridiplantae</taxon>
        <taxon>Streptophyta</taxon>
        <taxon>Embryophyta</taxon>
        <taxon>Tracheophyta</taxon>
        <taxon>Spermatophyta</taxon>
        <taxon>Magnoliopsida</taxon>
        <taxon>Liliopsida</taxon>
        <taxon>Asparagales</taxon>
        <taxon>Orchidaceae</taxon>
        <taxon>Epidendroideae</taxon>
        <taxon>Malaxideae</taxon>
        <taxon>Dendrobiinae</taxon>
        <taxon>Dendrobium</taxon>
    </lineage>
</organism>
<reference evidence="1" key="1">
    <citation type="journal article" date="2022" name="Front. Genet.">
        <title>Chromosome-Scale Assembly of the Dendrobium nobile Genome Provides Insights Into the Molecular Mechanism of the Biosynthesis of the Medicinal Active Ingredient of Dendrobium.</title>
        <authorList>
            <person name="Xu Q."/>
            <person name="Niu S.-C."/>
            <person name="Li K.-L."/>
            <person name="Zheng P.-J."/>
            <person name="Zhang X.-J."/>
            <person name="Jia Y."/>
            <person name="Liu Y."/>
            <person name="Niu Y.-X."/>
            <person name="Yu L.-H."/>
            <person name="Chen D.-F."/>
            <person name="Zhang G.-Q."/>
        </authorList>
    </citation>
    <scope>NUCLEOTIDE SEQUENCE</scope>
    <source>
        <tissue evidence="1">Leaf</tissue>
    </source>
</reference>
<sequence length="507" mass="56734">MGTYNILEPVADVVEPIGQSRVLGHRRLPSSWARGLVEFWDSGSGTCWNGTEELMITLSDLRTVPGLPIFGHHFEECVPPDEQLFQRVLSVDGDKRGRLVLPDVYQFPAYFSERGYPTVLLLSQASSTLESERIRLFFFAPQLVRDQFSFIHQQYVVGLSPHLRDTIIVDGIDHRGRCILLLCGQSLIVDEYLISIRPGWLCYRSGNILMLEGYQPNRVARQFGYSQAIDFEGRPVVLGAIDVLCMETVLQETRFFTVAVRLSFGSTMEHGARRYESCVHDLRLPRRHSSSRDFSDLTFERGIDTEAHTATGVVVPSSPRASDVTLEPPHIETTKPLHRRARSQCTLSSRMFVDIHTLLGDSDFTSYSTLDPPNDFSFLVYPYGSFCPGESSGAGVGFLFEFLETPLYTPAALDLVLVEFSFFPECPQTNAAGPSFIPAGYSTDSVSPSIVLEGVDYTSKILCHVPLPLSLRSVERCSQIIELLRDLISSIDPRSPESWIEFVPTAD</sequence>
<protein>
    <submittedName>
        <fullName evidence="1">Uncharacterized protein</fullName>
    </submittedName>
</protein>
<dbReference type="AlphaFoldDB" id="A0A8T3BZY0"/>
<dbReference type="EMBL" id="JAGYWB010000004">
    <property type="protein sequence ID" value="KAI0524892.1"/>
    <property type="molecule type" value="Genomic_DNA"/>
</dbReference>
<dbReference type="OrthoDB" id="694455at2759"/>
<comment type="caution">
    <text evidence="1">The sequence shown here is derived from an EMBL/GenBank/DDBJ whole genome shotgun (WGS) entry which is preliminary data.</text>
</comment>
<dbReference type="Proteomes" id="UP000829196">
    <property type="component" value="Unassembled WGS sequence"/>
</dbReference>
<proteinExistence type="predicted"/>
<name>A0A8T3BZY0_DENNO</name>
<evidence type="ECO:0000313" key="1">
    <source>
        <dbReference type="EMBL" id="KAI0524892.1"/>
    </source>
</evidence>
<keyword evidence="2" id="KW-1185">Reference proteome</keyword>
<accession>A0A8T3BZY0</accession>
<evidence type="ECO:0000313" key="2">
    <source>
        <dbReference type="Proteomes" id="UP000829196"/>
    </source>
</evidence>
<gene>
    <name evidence="1" type="ORF">KFK09_004282</name>
</gene>